<proteinExistence type="predicted"/>
<evidence type="ECO:0000313" key="1">
    <source>
        <dbReference type="EMBL" id="KAK1124474.1"/>
    </source>
</evidence>
<protein>
    <submittedName>
        <fullName evidence="1">Uncharacterized protein</fullName>
    </submittedName>
</protein>
<dbReference type="Pfam" id="PF12259">
    <property type="entry name" value="Baculo_F"/>
    <property type="match status" value="1"/>
</dbReference>
<dbReference type="InterPro" id="IPR022048">
    <property type="entry name" value="Envelope_fusion-like"/>
</dbReference>
<dbReference type="Proteomes" id="UP001177670">
    <property type="component" value="Unassembled WGS sequence"/>
</dbReference>
<evidence type="ECO:0000313" key="2">
    <source>
        <dbReference type="Proteomes" id="UP001177670"/>
    </source>
</evidence>
<dbReference type="AlphaFoldDB" id="A0AA40FSC8"/>
<reference evidence="1" key="1">
    <citation type="submission" date="2021-10" db="EMBL/GenBank/DDBJ databases">
        <title>Melipona bicolor Genome sequencing and assembly.</title>
        <authorList>
            <person name="Araujo N.S."/>
            <person name="Arias M.C."/>
        </authorList>
    </citation>
    <scope>NUCLEOTIDE SEQUENCE</scope>
    <source>
        <strain evidence="1">USP_2M_L1-L4_2017</strain>
        <tissue evidence="1">Whole body</tissue>
    </source>
</reference>
<gene>
    <name evidence="1" type="ORF">K0M31_006825</name>
</gene>
<name>A0AA40FSC8_9HYME</name>
<sequence>MQLLLPQLTHLPKDCRTKTFQAEVETWKYIKNNQWIYILQKPITVTIICKNLSNHTEDVILHQTGILQLESSCKDYTDFFVLETISSTSCNISHYVPKLDITDDCCLLTRRFNKTVPIQLAPIKLTTIDFSKLGYANKKLDEFNQIVTDQLNKPFIIRHTK</sequence>
<keyword evidence="2" id="KW-1185">Reference proteome</keyword>
<accession>A0AA40FSC8</accession>
<comment type="caution">
    <text evidence="1">The sequence shown here is derived from an EMBL/GenBank/DDBJ whole genome shotgun (WGS) entry which is preliminary data.</text>
</comment>
<dbReference type="EMBL" id="JAHYIQ010000018">
    <property type="protein sequence ID" value="KAK1124474.1"/>
    <property type="molecule type" value="Genomic_DNA"/>
</dbReference>
<organism evidence="1 2">
    <name type="scientific">Melipona bicolor</name>
    <dbReference type="NCBI Taxonomy" id="60889"/>
    <lineage>
        <taxon>Eukaryota</taxon>
        <taxon>Metazoa</taxon>
        <taxon>Ecdysozoa</taxon>
        <taxon>Arthropoda</taxon>
        <taxon>Hexapoda</taxon>
        <taxon>Insecta</taxon>
        <taxon>Pterygota</taxon>
        <taxon>Neoptera</taxon>
        <taxon>Endopterygota</taxon>
        <taxon>Hymenoptera</taxon>
        <taxon>Apocrita</taxon>
        <taxon>Aculeata</taxon>
        <taxon>Apoidea</taxon>
        <taxon>Anthophila</taxon>
        <taxon>Apidae</taxon>
        <taxon>Melipona</taxon>
    </lineage>
</organism>